<proteinExistence type="predicted"/>
<evidence type="ECO:0000256" key="6">
    <source>
        <dbReference type="SAM" id="MobiDB-lite"/>
    </source>
</evidence>
<evidence type="ECO:0000256" key="4">
    <source>
        <dbReference type="ARBA" id="ARBA00023136"/>
    </source>
</evidence>
<dbReference type="InterPro" id="IPR051223">
    <property type="entry name" value="Polycystin"/>
</dbReference>
<dbReference type="GO" id="GO:0016020">
    <property type="term" value="C:membrane"/>
    <property type="evidence" value="ECO:0007669"/>
    <property type="project" value="UniProtKB-SubCell"/>
</dbReference>
<keyword evidence="5" id="KW-1015">Disulfide bond</keyword>
<keyword evidence="2" id="KW-0812">Transmembrane</keyword>
<dbReference type="GeneID" id="109465819"/>
<dbReference type="Proteomes" id="UP000515135">
    <property type="component" value="Unplaced"/>
</dbReference>
<protein>
    <submittedName>
        <fullName evidence="9">Uncharacterized protein LOC109465819</fullName>
    </submittedName>
</protein>
<evidence type="ECO:0000256" key="2">
    <source>
        <dbReference type="ARBA" id="ARBA00022692"/>
    </source>
</evidence>
<dbReference type="PROSITE" id="PS50221">
    <property type="entry name" value="GAIN_B"/>
    <property type="match status" value="1"/>
</dbReference>
<dbReference type="Pfam" id="PF01825">
    <property type="entry name" value="GPS"/>
    <property type="match status" value="1"/>
</dbReference>
<evidence type="ECO:0000256" key="3">
    <source>
        <dbReference type="ARBA" id="ARBA00022989"/>
    </source>
</evidence>
<evidence type="ECO:0000259" key="7">
    <source>
        <dbReference type="PROSITE" id="PS50221"/>
    </source>
</evidence>
<evidence type="ECO:0000256" key="5">
    <source>
        <dbReference type="ARBA" id="ARBA00023157"/>
    </source>
</evidence>
<evidence type="ECO:0000256" key="1">
    <source>
        <dbReference type="ARBA" id="ARBA00004370"/>
    </source>
</evidence>
<dbReference type="GO" id="GO:0050982">
    <property type="term" value="P:detection of mechanical stimulus"/>
    <property type="evidence" value="ECO:0007669"/>
    <property type="project" value="TreeGrafter"/>
</dbReference>
<comment type="subcellular location">
    <subcellularLocation>
        <location evidence="1">Membrane</location>
    </subcellularLocation>
</comment>
<evidence type="ECO:0000313" key="8">
    <source>
        <dbReference type="Proteomes" id="UP000515135"/>
    </source>
</evidence>
<dbReference type="InterPro" id="IPR046338">
    <property type="entry name" value="GAIN_dom_sf"/>
</dbReference>
<gene>
    <name evidence="9" type="primary">LOC109465819</name>
</gene>
<dbReference type="GO" id="GO:0005262">
    <property type="term" value="F:calcium channel activity"/>
    <property type="evidence" value="ECO:0007669"/>
    <property type="project" value="TreeGrafter"/>
</dbReference>
<dbReference type="RefSeq" id="XP_019618818.1">
    <property type="nucleotide sequence ID" value="XM_019763259.1"/>
</dbReference>
<feature type="compositionally biased region" description="Low complexity" evidence="6">
    <location>
        <begin position="1"/>
        <end position="45"/>
    </location>
</feature>
<reference evidence="9" key="1">
    <citation type="submission" date="2025-08" db="UniProtKB">
        <authorList>
            <consortium name="RefSeq"/>
        </authorList>
    </citation>
    <scope>IDENTIFICATION</scope>
    <source>
        <tissue evidence="9">Gonad</tissue>
    </source>
</reference>
<organism evidence="8 9">
    <name type="scientific">Branchiostoma belcheri</name>
    <name type="common">Amphioxus</name>
    <dbReference type="NCBI Taxonomy" id="7741"/>
    <lineage>
        <taxon>Eukaryota</taxon>
        <taxon>Metazoa</taxon>
        <taxon>Chordata</taxon>
        <taxon>Cephalochordata</taxon>
        <taxon>Leptocardii</taxon>
        <taxon>Amphioxiformes</taxon>
        <taxon>Branchiostomatidae</taxon>
        <taxon>Branchiostoma</taxon>
    </lineage>
</organism>
<dbReference type="AlphaFoldDB" id="A0A6P4Y2Z1"/>
<dbReference type="PANTHER" id="PTHR10877:SF194">
    <property type="entry name" value="LOCATION OF VULVA DEFECTIVE 1"/>
    <property type="match status" value="1"/>
</dbReference>
<dbReference type="InterPro" id="IPR000203">
    <property type="entry name" value="GPS"/>
</dbReference>
<keyword evidence="4" id="KW-0472">Membrane</keyword>
<dbReference type="PANTHER" id="PTHR10877">
    <property type="entry name" value="POLYCYSTIN FAMILY MEMBER"/>
    <property type="match status" value="1"/>
</dbReference>
<evidence type="ECO:0000313" key="9">
    <source>
        <dbReference type="RefSeq" id="XP_019618818.1"/>
    </source>
</evidence>
<feature type="region of interest" description="Disordered" evidence="6">
    <location>
        <begin position="1"/>
        <end position="79"/>
    </location>
</feature>
<feature type="domain" description="GAIN-B" evidence="7">
    <location>
        <begin position="381"/>
        <end position="545"/>
    </location>
</feature>
<name>A0A6P4Y2Z1_BRABE</name>
<sequence length="545" mass="59015">MTTETPTTGKYTSPPTPTTTTTTDSIQRSTSPSTPFMTTTATTQPGDAMEPEGRTTEPFPTSTVTFISHEPPKSSSLPVSEVTTADLQLDDPGEILDQLFPSGDSPSDDGKVDSTTCTEAMKTLAKLSRTPSAKDSTDKMVTIFNTVVTMCGTLPLDAQAEGGYVVGAMTDSIMQSVLEGASMKELAPKASAVVDTVASLMESGGSEPVTDDEDDVIALSRLPPRKRDEFQKQMEKKLQQKQKQQWALQREVTQRLQKDLDNMADALLGSVDSGERVELGSKAVQMVLDKSSGGRLGGAAVAAHAGRVTFPHAHALYSGGITADVEMKVVVGYERNPYVWDDSARDIKSSVVDIELKRPDGDTLEVKDLPEETTVVLKNAPDMFPAPRLVKYSPFPNDTMVFRSFSARRNQTYGVTVSLVSLYPAAVMYGKLGDFPNETDYDFQRDLNMDDFITETVPPHDDVQTAFTVLQPDTAVQNGTEEYTLGLQMDGCPPSGCLYSVHIVRLNCLFWDAGVDAEQGSWKGDGCRVSPASTLTHTVCLCNHL</sequence>
<dbReference type="InterPro" id="IPR057244">
    <property type="entry name" value="GAIN_B"/>
</dbReference>
<accession>A0A6P4Y2Z1</accession>
<dbReference type="KEGG" id="bbel:109465819"/>
<keyword evidence="3" id="KW-1133">Transmembrane helix</keyword>
<dbReference type="Gene3D" id="2.60.220.50">
    <property type="match status" value="1"/>
</dbReference>
<keyword evidence="8" id="KW-1185">Reference proteome</keyword>